<protein>
    <submittedName>
        <fullName evidence="2">Uncharacterized protein</fullName>
    </submittedName>
</protein>
<name>A0A5J5AHR7_9ASTE</name>
<keyword evidence="3" id="KW-1185">Reference proteome</keyword>
<feature type="region of interest" description="Disordered" evidence="1">
    <location>
        <begin position="53"/>
        <end position="142"/>
    </location>
</feature>
<dbReference type="EMBL" id="CM018044">
    <property type="protein sequence ID" value="KAA8529759.1"/>
    <property type="molecule type" value="Genomic_DNA"/>
</dbReference>
<sequence length="142" mass="14793">MSYAGANKKLCEITVKTHAGPTPTPPAVLKRYDFSALVTSDALAVVYCSNQEGPQQAPFDARQPGPHSAKLANPTTPSSHSAQQLTAPGPLGQQTSPTNPAQQLAAHQKGSTSSGHSLEGLDLMPPDVLHPPTDHIIATNNT</sequence>
<evidence type="ECO:0000313" key="2">
    <source>
        <dbReference type="EMBL" id="KAA8529759.1"/>
    </source>
</evidence>
<reference evidence="2 3" key="1">
    <citation type="submission" date="2019-09" db="EMBL/GenBank/DDBJ databases">
        <title>A chromosome-level genome assembly of the Chinese tupelo Nyssa sinensis.</title>
        <authorList>
            <person name="Yang X."/>
            <person name="Kang M."/>
            <person name="Yang Y."/>
            <person name="Xiong H."/>
            <person name="Wang M."/>
            <person name="Zhang Z."/>
            <person name="Wang Z."/>
            <person name="Wu H."/>
            <person name="Ma T."/>
            <person name="Liu J."/>
            <person name="Xi Z."/>
        </authorList>
    </citation>
    <scope>NUCLEOTIDE SEQUENCE [LARGE SCALE GENOMIC DNA]</scope>
    <source>
        <strain evidence="2">J267</strain>
        <tissue evidence="2">Leaf</tissue>
    </source>
</reference>
<dbReference type="AlphaFoldDB" id="A0A5J5AHR7"/>
<organism evidence="2 3">
    <name type="scientific">Nyssa sinensis</name>
    <dbReference type="NCBI Taxonomy" id="561372"/>
    <lineage>
        <taxon>Eukaryota</taxon>
        <taxon>Viridiplantae</taxon>
        <taxon>Streptophyta</taxon>
        <taxon>Embryophyta</taxon>
        <taxon>Tracheophyta</taxon>
        <taxon>Spermatophyta</taxon>
        <taxon>Magnoliopsida</taxon>
        <taxon>eudicotyledons</taxon>
        <taxon>Gunneridae</taxon>
        <taxon>Pentapetalae</taxon>
        <taxon>asterids</taxon>
        <taxon>Cornales</taxon>
        <taxon>Nyssaceae</taxon>
        <taxon>Nyssa</taxon>
    </lineage>
</organism>
<gene>
    <name evidence="2" type="ORF">F0562_034141</name>
</gene>
<proteinExistence type="predicted"/>
<evidence type="ECO:0000313" key="3">
    <source>
        <dbReference type="Proteomes" id="UP000325577"/>
    </source>
</evidence>
<evidence type="ECO:0000256" key="1">
    <source>
        <dbReference type="SAM" id="MobiDB-lite"/>
    </source>
</evidence>
<feature type="compositionally biased region" description="Polar residues" evidence="1">
    <location>
        <begin position="73"/>
        <end position="102"/>
    </location>
</feature>
<accession>A0A5J5AHR7</accession>
<dbReference type="Proteomes" id="UP000325577">
    <property type="component" value="Linkage Group LG20"/>
</dbReference>